<protein>
    <submittedName>
        <fullName evidence="2">GNAT family N-acetyltransferase</fullName>
    </submittedName>
</protein>
<reference evidence="2" key="1">
    <citation type="submission" date="2022-04" db="EMBL/GenBank/DDBJ databases">
        <title>Mucilaginibacter sp. RS28 isolated from freshwater.</title>
        <authorList>
            <person name="Ko S.-R."/>
        </authorList>
    </citation>
    <scope>NUCLEOTIDE SEQUENCE</scope>
    <source>
        <strain evidence="2">RS28</strain>
    </source>
</reference>
<dbReference type="AlphaFoldDB" id="A0A9X1X6E2"/>
<dbReference type="GO" id="GO:0016747">
    <property type="term" value="F:acyltransferase activity, transferring groups other than amino-acyl groups"/>
    <property type="evidence" value="ECO:0007669"/>
    <property type="project" value="InterPro"/>
</dbReference>
<dbReference type="PANTHER" id="PTHR43328">
    <property type="entry name" value="ACETYLTRANSFERASE-RELATED"/>
    <property type="match status" value="1"/>
</dbReference>
<gene>
    <name evidence="2" type="ORF">MUY27_19645</name>
</gene>
<dbReference type="PANTHER" id="PTHR43328:SF1">
    <property type="entry name" value="N-ACETYLTRANSFERASE DOMAIN-CONTAINING PROTEIN"/>
    <property type="match status" value="1"/>
</dbReference>
<organism evidence="2 3">
    <name type="scientific">Mucilaginibacter straminoryzae</name>
    <dbReference type="NCBI Taxonomy" id="2932774"/>
    <lineage>
        <taxon>Bacteria</taxon>
        <taxon>Pseudomonadati</taxon>
        <taxon>Bacteroidota</taxon>
        <taxon>Sphingobacteriia</taxon>
        <taxon>Sphingobacteriales</taxon>
        <taxon>Sphingobacteriaceae</taxon>
        <taxon>Mucilaginibacter</taxon>
    </lineage>
</organism>
<dbReference type="RefSeq" id="WP_245133037.1">
    <property type="nucleotide sequence ID" value="NZ_JALJEJ010000015.1"/>
</dbReference>
<feature type="domain" description="N-acetyltransferase" evidence="1">
    <location>
        <begin position="19"/>
        <end position="178"/>
    </location>
</feature>
<evidence type="ECO:0000313" key="2">
    <source>
        <dbReference type="EMBL" id="MCJ8211942.1"/>
    </source>
</evidence>
<dbReference type="Proteomes" id="UP001139450">
    <property type="component" value="Unassembled WGS sequence"/>
</dbReference>
<dbReference type="Gene3D" id="3.40.630.30">
    <property type="match status" value="1"/>
</dbReference>
<evidence type="ECO:0000313" key="3">
    <source>
        <dbReference type="Proteomes" id="UP001139450"/>
    </source>
</evidence>
<sequence length="186" mass="20906">MAFLFYHYTCSMQIKGSQFTIRTWQPEDAASLARNANSPLVSRYLKDRFPYPYTISDAELFIKGHLQADIPVNFAIDIDGEVIGGIGLQLRADIYAPTPLLGYWLSERYWGKGIMAEAVKLVCQYAFESLNAACIVAYVLEQNPQSMRVLEKAGFIRRGIVPKSVVKQGKIMDEHTFSLHPPANAI</sequence>
<evidence type="ECO:0000259" key="1">
    <source>
        <dbReference type="PROSITE" id="PS51186"/>
    </source>
</evidence>
<dbReference type="InterPro" id="IPR000182">
    <property type="entry name" value="GNAT_dom"/>
</dbReference>
<proteinExistence type="predicted"/>
<dbReference type="SUPFAM" id="SSF55729">
    <property type="entry name" value="Acyl-CoA N-acyltransferases (Nat)"/>
    <property type="match status" value="1"/>
</dbReference>
<comment type="caution">
    <text evidence="2">The sequence shown here is derived from an EMBL/GenBank/DDBJ whole genome shotgun (WGS) entry which is preliminary data.</text>
</comment>
<dbReference type="InterPro" id="IPR016181">
    <property type="entry name" value="Acyl_CoA_acyltransferase"/>
</dbReference>
<dbReference type="Pfam" id="PF13302">
    <property type="entry name" value="Acetyltransf_3"/>
    <property type="match status" value="1"/>
</dbReference>
<name>A0A9X1X6E2_9SPHI</name>
<accession>A0A9X1X6E2</accession>
<dbReference type="EMBL" id="JALJEJ010000015">
    <property type="protein sequence ID" value="MCJ8211942.1"/>
    <property type="molecule type" value="Genomic_DNA"/>
</dbReference>
<keyword evidence="3" id="KW-1185">Reference proteome</keyword>
<dbReference type="PROSITE" id="PS51186">
    <property type="entry name" value="GNAT"/>
    <property type="match status" value="1"/>
</dbReference>